<organism evidence="3">
    <name type="scientific">Burkholderia sp. (strain CCGE1003)</name>
    <dbReference type="NCBI Taxonomy" id="640512"/>
    <lineage>
        <taxon>Bacteria</taxon>
        <taxon>Pseudomonadati</taxon>
        <taxon>Pseudomonadota</taxon>
        <taxon>Betaproteobacteria</taxon>
        <taxon>Burkholderiales</taxon>
        <taxon>Burkholderiaceae</taxon>
        <taxon>Burkholderia</taxon>
    </lineage>
</organism>
<dbReference type="HOGENOM" id="CLU_077738_2_0_4"/>
<dbReference type="PANTHER" id="PTHR21021:SF15">
    <property type="entry name" value="FREE METHIONINE-R-SULFOXIDE REDUCTASE"/>
    <property type="match status" value="1"/>
</dbReference>
<dbReference type="eggNOG" id="COG1956">
    <property type="taxonomic scope" value="Bacteria"/>
</dbReference>
<dbReference type="GO" id="GO:0033745">
    <property type="term" value="F:L-methionine-(R)-S-oxide reductase activity"/>
    <property type="evidence" value="ECO:0007669"/>
    <property type="project" value="TreeGrafter"/>
</dbReference>
<dbReference type="InterPro" id="IPR000614">
    <property type="entry name" value="FRMsr_CS"/>
</dbReference>
<accession>E1TCQ7</accession>
<dbReference type="AlphaFoldDB" id="E1TCQ7"/>
<dbReference type="PANTHER" id="PTHR21021">
    <property type="entry name" value="GAF/PUTATIVE CYTOSKELETAL PROTEIN"/>
    <property type="match status" value="1"/>
</dbReference>
<dbReference type="FunFam" id="3.30.450.40:FF:000008">
    <property type="entry name" value="GAF domain-containing proteins"/>
    <property type="match status" value="1"/>
</dbReference>
<gene>
    <name evidence="3" type="ordered locus">BC1003_1049</name>
</gene>
<dbReference type="SUPFAM" id="SSF55781">
    <property type="entry name" value="GAF domain-like"/>
    <property type="match status" value="1"/>
</dbReference>
<reference evidence="3" key="1">
    <citation type="submission" date="2010-09" db="EMBL/GenBank/DDBJ databases">
        <title>Complete sequence of chromosome1 of Burkholderia sp. CCGE1003.</title>
        <authorList>
            <consortium name="US DOE Joint Genome Institute"/>
            <person name="Lucas S."/>
            <person name="Copeland A."/>
            <person name="Lapidus A."/>
            <person name="Cheng J.-F."/>
            <person name="Bruce D."/>
            <person name="Goodwin L."/>
            <person name="Pitluck S."/>
            <person name="Daligault H."/>
            <person name="Davenport K."/>
            <person name="Detter J.C."/>
            <person name="Han C."/>
            <person name="Tapia R."/>
            <person name="Land M."/>
            <person name="Hauser L."/>
            <person name="Jeffries C."/>
            <person name="Kyrpides N."/>
            <person name="Ivanova N."/>
            <person name="Ovchinnikova G."/>
            <person name="Martinez-Romero E."/>
            <person name="Rogel M.A."/>
            <person name="Auchtung J."/>
            <person name="Tiedje J.M."/>
            <person name="Woyke T."/>
        </authorList>
    </citation>
    <scope>NUCLEOTIDE SEQUENCE</scope>
    <source>
        <strain evidence="3">CCGE1003</strain>
    </source>
</reference>
<dbReference type="Gene3D" id="3.30.450.40">
    <property type="match status" value="1"/>
</dbReference>
<comment type="similarity">
    <text evidence="1">Belongs to the free Met sulfoxide reductase family.</text>
</comment>
<dbReference type="InterPro" id="IPR003018">
    <property type="entry name" value="GAF"/>
</dbReference>
<evidence type="ECO:0000256" key="1">
    <source>
        <dbReference type="ARBA" id="ARBA00038454"/>
    </source>
</evidence>
<protein>
    <submittedName>
        <fullName evidence="3">Sensor protein</fullName>
    </submittedName>
</protein>
<dbReference type="InterPro" id="IPR029016">
    <property type="entry name" value="GAF-like_dom_sf"/>
</dbReference>
<proteinExistence type="inferred from homology"/>
<name>E1TCQ7_BURSG</name>
<dbReference type="KEGG" id="bgf:BC1003_1049"/>
<evidence type="ECO:0000313" key="3">
    <source>
        <dbReference type="EMBL" id="ADN57029.1"/>
    </source>
</evidence>
<dbReference type="GO" id="GO:0005829">
    <property type="term" value="C:cytosol"/>
    <property type="evidence" value="ECO:0007669"/>
    <property type="project" value="TreeGrafter"/>
</dbReference>
<dbReference type="STRING" id="640512.BC1003_1049"/>
<dbReference type="Pfam" id="PF13185">
    <property type="entry name" value="GAF_2"/>
    <property type="match status" value="1"/>
</dbReference>
<dbReference type="InterPro" id="IPR051330">
    <property type="entry name" value="Phosphatase_reg/MetRdx"/>
</dbReference>
<dbReference type="EMBL" id="CP002217">
    <property type="protein sequence ID" value="ADN57029.1"/>
    <property type="molecule type" value="Genomic_DNA"/>
</dbReference>
<sequence>MIGKVACFTLDNLFASFIAFNHGPSMFEVSSASHLPKAAHYEELVAQARALLADETDWIANAANFSSFVFHSLSDLNWAGFYFHDGRELVVGPFQGKPACVRIALGKGVCGTAAQTRKTQIVRDVHAFPGHIACDSASQSEIVVPLVAPDGTLIGVWDVDSPVLARFDEEDAKGMEALCAVFIEAALPRAS</sequence>
<dbReference type="PROSITE" id="PS01320">
    <property type="entry name" value="UPF0067"/>
    <property type="match status" value="1"/>
</dbReference>
<evidence type="ECO:0000259" key="2">
    <source>
        <dbReference type="Pfam" id="PF13185"/>
    </source>
</evidence>
<feature type="domain" description="GAF" evidence="2">
    <location>
        <begin position="74"/>
        <end position="179"/>
    </location>
</feature>